<dbReference type="InterPro" id="IPR036710">
    <property type="entry name" value="RNA_pol_Rpb5_N_sf"/>
</dbReference>
<dbReference type="NCBIfam" id="NF007129">
    <property type="entry name" value="PRK09570.1"/>
    <property type="match status" value="1"/>
</dbReference>
<gene>
    <name evidence="6" type="ORF">SAY86_027046</name>
</gene>
<evidence type="ECO:0000256" key="1">
    <source>
        <dbReference type="ARBA" id="ARBA00004123"/>
    </source>
</evidence>
<dbReference type="InterPro" id="IPR000783">
    <property type="entry name" value="RNA_pol_subH/Rpb5_C"/>
</dbReference>
<evidence type="ECO:0000259" key="4">
    <source>
        <dbReference type="Pfam" id="PF01191"/>
    </source>
</evidence>
<feature type="domain" description="RNA polymerase Rpb5 N-terminal" evidence="5">
    <location>
        <begin position="18"/>
        <end position="102"/>
    </location>
</feature>
<dbReference type="FunFam" id="3.90.940.20:FF:000001">
    <property type="entry name" value="DNA-directed RNA polymerases I, II, and III subunit RPABC1"/>
    <property type="match status" value="1"/>
</dbReference>
<proteinExistence type="inferred from homology"/>
<dbReference type="Proteomes" id="UP001346149">
    <property type="component" value="Unassembled WGS sequence"/>
</dbReference>
<organism evidence="6 7">
    <name type="scientific">Trapa natans</name>
    <name type="common">Water chestnut</name>
    <dbReference type="NCBI Taxonomy" id="22666"/>
    <lineage>
        <taxon>Eukaryota</taxon>
        <taxon>Viridiplantae</taxon>
        <taxon>Streptophyta</taxon>
        <taxon>Embryophyta</taxon>
        <taxon>Tracheophyta</taxon>
        <taxon>Spermatophyta</taxon>
        <taxon>Magnoliopsida</taxon>
        <taxon>eudicotyledons</taxon>
        <taxon>Gunneridae</taxon>
        <taxon>Pentapetalae</taxon>
        <taxon>rosids</taxon>
        <taxon>malvids</taxon>
        <taxon>Myrtales</taxon>
        <taxon>Lythraceae</taxon>
        <taxon>Trapa</taxon>
    </lineage>
</organism>
<dbReference type="FunFam" id="3.40.1340.10:FF:000001">
    <property type="entry name" value="DNA-directed RNA polymerases I, II, and III subunit RPABC1"/>
    <property type="match status" value="1"/>
</dbReference>
<dbReference type="InterPro" id="IPR014381">
    <property type="entry name" value="Arch_Rpo5/euc_Rpb5"/>
</dbReference>
<dbReference type="GO" id="GO:0006366">
    <property type="term" value="P:transcription by RNA polymerase II"/>
    <property type="evidence" value="ECO:0007669"/>
    <property type="project" value="TreeGrafter"/>
</dbReference>
<dbReference type="GO" id="GO:0042797">
    <property type="term" value="P:tRNA transcription by RNA polymerase III"/>
    <property type="evidence" value="ECO:0007669"/>
    <property type="project" value="TreeGrafter"/>
</dbReference>
<comment type="subcellular location">
    <subcellularLocation>
        <location evidence="1">Nucleus</location>
    </subcellularLocation>
</comment>
<dbReference type="GO" id="GO:0005666">
    <property type="term" value="C:RNA polymerase III complex"/>
    <property type="evidence" value="ECO:0007669"/>
    <property type="project" value="TreeGrafter"/>
</dbReference>
<keyword evidence="7" id="KW-1185">Reference proteome</keyword>
<keyword evidence="2" id="KW-0539">Nucleus</keyword>
<dbReference type="SUPFAM" id="SSF53036">
    <property type="entry name" value="Eukaryotic RPB5 N-terminal domain"/>
    <property type="match status" value="1"/>
</dbReference>
<dbReference type="Pfam" id="PF03871">
    <property type="entry name" value="RNA_pol_Rpb5_N"/>
    <property type="match status" value="1"/>
</dbReference>
<evidence type="ECO:0000256" key="3">
    <source>
        <dbReference type="ARBA" id="ARBA00025765"/>
    </source>
</evidence>
<dbReference type="GO" id="GO:0005665">
    <property type="term" value="C:RNA polymerase II, core complex"/>
    <property type="evidence" value="ECO:0007669"/>
    <property type="project" value="TreeGrafter"/>
</dbReference>
<comment type="caution">
    <text evidence="6">The sequence shown here is derived from an EMBL/GenBank/DDBJ whole genome shotgun (WGS) entry which is preliminary data.</text>
</comment>
<evidence type="ECO:0000313" key="6">
    <source>
        <dbReference type="EMBL" id="KAK4768896.1"/>
    </source>
</evidence>
<dbReference type="HAMAP" id="MF_00025">
    <property type="entry name" value="RNApol_Rpo5_RPB5"/>
    <property type="match status" value="1"/>
</dbReference>
<name>A0AAN7KKI7_TRANT</name>
<dbReference type="InterPro" id="IPR005571">
    <property type="entry name" value="RNA_pol_Rpb5_N"/>
</dbReference>
<dbReference type="GO" id="GO:0005736">
    <property type="term" value="C:RNA polymerase I complex"/>
    <property type="evidence" value="ECO:0007669"/>
    <property type="project" value="TreeGrafter"/>
</dbReference>
<sequence length="218" mass="25355">MFFGLSVCSRENMSLPDEVITRLFRVRRTVLQMLRDRGYYVESSELEMTRRGFIDKFGVNLKRDALVLIKEKLNNPSDRIYVFFSEEEKSGVSMVKFFLSRMKADEVKNAIIVLQKGLTPAGKMAISEYSAHYRMEIFEEAELLVNVTEHAFVPRHKILSEEEKKALLAKYTVKETQLPRILLNDPVARYFGVKRGQVVQITRASETAKTYNTYRYCV</sequence>
<dbReference type="Gene3D" id="3.40.1340.10">
    <property type="entry name" value="RNA polymerase, Rpb5, N-terminal domain"/>
    <property type="match status" value="1"/>
</dbReference>
<dbReference type="GO" id="GO:0006362">
    <property type="term" value="P:transcription elongation by RNA polymerase I"/>
    <property type="evidence" value="ECO:0007669"/>
    <property type="project" value="TreeGrafter"/>
</dbReference>
<dbReference type="GO" id="GO:0003677">
    <property type="term" value="F:DNA binding"/>
    <property type="evidence" value="ECO:0007669"/>
    <property type="project" value="InterPro"/>
</dbReference>
<reference evidence="6 7" key="1">
    <citation type="journal article" date="2023" name="Hortic Res">
        <title>Pangenome of water caltrop reveals structural variations and asymmetric subgenome divergence after allopolyploidization.</title>
        <authorList>
            <person name="Zhang X."/>
            <person name="Chen Y."/>
            <person name="Wang L."/>
            <person name="Yuan Y."/>
            <person name="Fang M."/>
            <person name="Shi L."/>
            <person name="Lu R."/>
            <person name="Comes H.P."/>
            <person name="Ma Y."/>
            <person name="Chen Y."/>
            <person name="Huang G."/>
            <person name="Zhou Y."/>
            <person name="Zheng Z."/>
            <person name="Qiu Y."/>
        </authorList>
    </citation>
    <scope>NUCLEOTIDE SEQUENCE [LARGE SCALE GENOMIC DNA]</scope>
    <source>
        <strain evidence="6">F231</strain>
    </source>
</reference>
<comment type="similarity">
    <text evidence="3">Belongs to the archaeal Rpo5/eukaryotic RPB5 RNA polymerase subunit family.</text>
</comment>
<dbReference type="GO" id="GO:0003899">
    <property type="term" value="F:DNA-directed RNA polymerase activity"/>
    <property type="evidence" value="ECO:0007669"/>
    <property type="project" value="InterPro"/>
</dbReference>
<dbReference type="AlphaFoldDB" id="A0AAN7KKI7"/>
<feature type="domain" description="RNA polymerase subunit H/Rpb5 C-terminal" evidence="4">
    <location>
        <begin position="145"/>
        <end position="217"/>
    </location>
</feature>
<dbReference type="PIRSF" id="PIRSF000747">
    <property type="entry name" value="RPB5"/>
    <property type="match status" value="1"/>
</dbReference>
<dbReference type="PANTHER" id="PTHR10535">
    <property type="entry name" value="DNA-DIRECTED RNA POLYMERASES I, II, AND III SUBUNIT RPABC1"/>
    <property type="match status" value="1"/>
</dbReference>
<evidence type="ECO:0000256" key="2">
    <source>
        <dbReference type="ARBA" id="ARBA00023242"/>
    </source>
</evidence>
<protein>
    <submittedName>
        <fullName evidence="6">Uncharacterized protein</fullName>
    </submittedName>
</protein>
<evidence type="ECO:0000313" key="7">
    <source>
        <dbReference type="Proteomes" id="UP001346149"/>
    </source>
</evidence>
<dbReference type="PANTHER" id="PTHR10535:SF15">
    <property type="entry name" value="DNA-DIRECTED RNA POLYMERASE SUBUNIT 5-LIKE PROTEIN 1"/>
    <property type="match status" value="1"/>
</dbReference>
<dbReference type="Pfam" id="PF01191">
    <property type="entry name" value="RNA_pol_Rpb5_C"/>
    <property type="match status" value="1"/>
</dbReference>
<dbReference type="Gene3D" id="3.90.940.20">
    <property type="entry name" value="RPB5-like RNA polymerase subunit"/>
    <property type="match status" value="1"/>
</dbReference>
<evidence type="ECO:0000259" key="5">
    <source>
        <dbReference type="Pfam" id="PF03871"/>
    </source>
</evidence>
<dbReference type="EMBL" id="JAXQNO010000021">
    <property type="protein sequence ID" value="KAK4768896.1"/>
    <property type="molecule type" value="Genomic_DNA"/>
</dbReference>
<dbReference type="InterPro" id="IPR035913">
    <property type="entry name" value="RPB5-like_sf"/>
</dbReference>
<dbReference type="SUPFAM" id="SSF55287">
    <property type="entry name" value="RPB5-like RNA polymerase subunit"/>
    <property type="match status" value="1"/>
</dbReference>
<accession>A0AAN7KKI7</accession>